<evidence type="ECO:0000256" key="4">
    <source>
        <dbReference type="ARBA" id="ARBA00023136"/>
    </source>
</evidence>
<comment type="caution">
    <text evidence="10">The sequence shown here is derived from an EMBL/GenBank/DDBJ whole genome shotgun (WGS) entry which is preliminary data.</text>
</comment>
<comment type="subcellular location">
    <subcellularLocation>
        <location evidence="1">Membrane</location>
    </subcellularLocation>
</comment>
<feature type="domain" description="Bacterial surface antigen (D15)" evidence="8">
    <location>
        <begin position="500"/>
        <end position="840"/>
    </location>
</feature>
<accession>A0A841HUP1</accession>
<gene>
    <name evidence="10" type="ORF">HNR42_000048</name>
</gene>
<proteinExistence type="predicted"/>
<organism evidence="10 11">
    <name type="scientific">Deinobacterium chartae</name>
    <dbReference type="NCBI Taxonomy" id="521158"/>
    <lineage>
        <taxon>Bacteria</taxon>
        <taxon>Thermotogati</taxon>
        <taxon>Deinococcota</taxon>
        <taxon>Deinococci</taxon>
        <taxon>Deinococcales</taxon>
        <taxon>Deinococcaceae</taxon>
        <taxon>Deinobacterium</taxon>
    </lineage>
</organism>
<dbReference type="Gene3D" id="2.40.160.50">
    <property type="entry name" value="membrane protein fhac: a member of the omp85/tpsb transporter family"/>
    <property type="match status" value="1"/>
</dbReference>
<evidence type="ECO:0000256" key="5">
    <source>
        <dbReference type="ARBA" id="ARBA00023237"/>
    </source>
</evidence>
<evidence type="ECO:0000313" key="10">
    <source>
        <dbReference type="EMBL" id="MBB6096636.1"/>
    </source>
</evidence>
<dbReference type="Gene3D" id="3.10.20.310">
    <property type="entry name" value="membrane protein fhac"/>
    <property type="match status" value="3"/>
</dbReference>
<dbReference type="AlphaFoldDB" id="A0A841HUP1"/>
<name>A0A841HUP1_9DEIO</name>
<dbReference type="GO" id="GO:0019867">
    <property type="term" value="C:outer membrane"/>
    <property type="evidence" value="ECO:0007669"/>
    <property type="project" value="InterPro"/>
</dbReference>
<sequence>MRQPIHVGMTLALLCAPGIAYAQQQATVDDIVVTGASDLLIGLVKVNLNVQPGAPLSSVNLSAVELDTINLGFFKSAQARLLTQDGKNILQIAVVPNPDIRSVVVEDTDLVEAGQIKTFLEQRMNIAEGVTLNTARIEESKTALGQAFRELGLPYVPLVTTDLREENGGVILTYSVDENAPINRIEVTGNTQLPKELVSAAFKPLANNKRFDLNLYQQALQTVAQAYAERGFEGSGPDIAASTLENGVFSVRIRELRIGAIDASAVGGASLKVKPGDLYNVNALTDDERAASNATGRAVTAVAQPVADQPGVVNIVFTPGEAASEPIREIRVAGNSAVSSADIAKVLRLKPGDVYTERVAQRDYLAIQRLYRERGLELTTRDPIRFEGGVLTYTVREVKIAGYTLRWTGAHRTTDRVILREFPAPGSLFDSARIRQGLEAVVRSGLVSNPQVNPVVNPESPESVTLELTFTENSSRVFEPAISYDTISGFAGQLALTDTNLFGLAHQASARLEASPNDAGQVLGGSVSYTIPWLDIDFLDFRKVRTSVSANVFSLVTPNQPIYRRNPDGTINTNDKTGREYSERSTGFNFSVGRPLTNALRLNMGVSTEFTNDFLEVKTSDQKDAPDDAAVAGLIPAPGQTTLLYGDLVYDTADSPDFPTRGYRANLGLGYGFGYQGDRALGWTQITGGARTYFGFGNTLESGSKQQVIAVRANAGALIGSVPDSRLFSLGGSEPTERFTLRGYDPRSFIGQNFFTSSLEYRYNFNLQAGIAQGLYGVAFVDAGDAWTDSNDFNLNFGYGLGVQLNLGVGGALFPALRFDYAFSPSSPSGKFTFRIGSFF</sequence>
<evidence type="ECO:0000313" key="11">
    <source>
        <dbReference type="Proteomes" id="UP000569951"/>
    </source>
</evidence>
<reference evidence="10 11" key="1">
    <citation type="submission" date="2020-08" db="EMBL/GenBank/DDBJ databases">
        <title>Genomic Encyclopedia of Type Strains, Phase IV (KMG-IV): sequencing the most valuable type-strain genomes for metagenomic binning, comparative biology and taxonomic classification.</title>
        <authorList>
            <person name="Goeker M."/>
        </authorList>
    </citation>
    <scope>NUCLEOTIDE SEQUENCE [LARGE SCALE GENOMIC DNA]</scope>
    <source>
        <strain evidence="10 11">DSM 21458</strain>
    </source>
</reference>
<keyword evidence="4" id="KW-0472">Membrane</keyword>
<feature type="region of interest" description="Disordered" evidence="6">
    <location>
        <begin position="565"/>
        <end position="584"/>
    </location>
</feature>
<dbReference type="EMBL" id="JACHHG010000001">
    <property type="protein sequence ID" value="MBB6096636.1"/>
    <property type="molecule type" value="Genomic_DNA"/>
</dbReference>
<evidence type="ECO:0000259" key="9">
    <source>
        <dbReference type="Pfam" id="PF07244"/>
    </source>
</evidence>
<evidence type="ECO:0000256" key="2">
    <source>
        <dbReference type="ARBA" id="ARBA00022692"/>
    </source>
</evidence>
<feature type="chain" id="PRO_5032810561" evidence="7">
    <location>
        <begin position="23"/>
        <end position="840"/>
    </location>
</feature>
<feature type="domain" description="POTRA" evidence="9">
    <location>
        <begin position="120"/>
        <end position="178"/>
    </location>
</feature>
<feature type="signal peptide" evidence="7">
    <location>
        <begin position="1"/>
        <end position="22"/>
    </location>
</feature>
<dbReference type="InterPro" id="IPR010827">
    <property type="entry name" value="BamA/TamA_POTRA"/>
</dbReference>
<evidence type="ECO:0000256" key="6">
    <source>
        <dbReference type="SAM" id="MobiDB-lite"/>
    </source>
</evidence>
<dbReference type="PANTHER" id="PTHR12815">
    <property type="entry name" value="SORTING AND ASSEMBLY MACHINERY SAMM50 PROTEIN FAMILY MEMBER"/>
    <property type="match status" value="1"/>
</dbReference>
<protein>
    <submittedName>
        <fullName evidence="10">Outer membrane protein insertion porin family</fullName>
    </submittedName>
</protein>
<evidence type="ECO:0000256" key="3">
    <source>
        <dbReference type="ARBA" id="ARBA00022729"/>
    </source>
</evidence>
<evidence type="ECO:0000259" key="8">
    <source>
        <dbReference type="Pfam" id="PF01103"/>
    </source>
</evidence>
<dbReference type="InterPro" id="IPR039910">
    <property type="entry name" value="D15-like"/>
</dbReference>
<dbReference type="Proteomes" id="UP000569951">
    <property type="component" value="Unassembled WGS sequence"/>
</dbReference>
<evidence type="ECO:0000256" key="1">
    <source>
        <dbReference type="ARBA" id="ARBA00004370"/>
    </source>
</evidence>
<keyword evidence="5" id="KW-0998">Cell outer membrane</keyword>
<dbReference type="Pfam" id="PF01103">
    <property type="entry name" value="Omp85"/>
    <property type="match status" value="1"/>
</dbReference>
<keyword evidence="2" id="KW-0812">Transmembrane</keyword>
<dbReference type="InterPro" id="IPR000184">
    <property type="entry name" value="Bac_surfAg_D15"/>
</dbReference>
<dbReference type="PANTHER" id="PTHR12815:SF47">
    <property type="entry name" value="TRANSLOCATION AND ASSEMBLY MODULE SUBUNIT TAMA"/>
    <property type="match status" value="1"/>
</dbReference>
<evidence type="ECO:0000256" key="7">
    <source>
        <dbReference type="SAM" id="SignalP"/>
    </source>
</evidence>
<dbReference type="RefSeq" id="WP_183983313.1">
    <property type="nucleotide sequence ID" value="NZ_JACHHG010000001.1"/>
</dbReference>
<feature type="domain" description="POTRA" evidence="9">
    <location>
        <begin position="327"/>
        <end position="376"/>
    </location>
</feature>
<keyword evidence="11" id="KW-1185">Reference proteome</keyword>
<keyword evidence="3 7" id="KW-0732">Signal</keyword>
<dbReference type="Pfam" id="PF07244">
    <property type="entry name" value="POTRA"/>
    <property type="match status" value="2"/>
</dbReference>